<accession>A0ABT5U2J4</accession>
<evidence type="ECO:0000256" key="4">
    <source>
        <dbReference type="ARBA" id="ARBA00022960"/>
    </source>
</evidence>
<protein>
    <submittedName>
        <fullName evidence="10">L,D-transpeptidase family protein</fullName>
    </submittedName>
</protein>
<feature type="domain" description="L,D-TPase catalytic" evidence="9">
    <location>
        <begin position="145"/>
        <end position="332"/>
    </location>
</feature>
<dbReference type="InterPro" id="IPR038063">
    <property type="entry name" value="Transpep_catalytic_dom"/>
</dbReference>
<dbReference type="CDD" id="cd16913">
    <property type="entry name" value="YkuD_like"/>
    <property type="match status" value="1"/>
</dbReference>
<evidence type="ECO:0000313" key="10">
    <source>
        <dbReference type="EMBL" id="MDE1460581.1"/>
    </source>
</evidence>
<dbReference type="Pfam" id="PF03734">
    <property type="entry name" value="YkuD"/>
    <property type="match status" value="1"/>
</dbReference>
<evidence type="ECO:0000256" key="7">
    <source>
        <dbReference type="PROSITE-ProRule" id="PRU01373"/>
    </source>
</evidence>
<dbReference type="PANTHER" id="PTHR41533:SF1">
    <property type="entry name" value="L,D-TRANSPEPTIDASE YCBB-RELATED"/>
    <property type="match status" value="1"/>
</dbReference>
<keyword evidence="5 7" id="KW-0573">Peptidoglycan synthesis</keyword>
<evidence type="ECO:0000313" key="11">
    <source>
        <dbReference type="Proteomes" id="UP001528823"/>
    </source>
</evidence>
<dbReference type="PANTHER" id="PTHR41533">
    <property type="entry name" value="L,D-TRANSPEPTIDASE HI_1667-RELATED"/>
    <property type="match status" value="1"/>
</dbReference>
<keyword evidence="4 7" id="KW-0133">Cell shape</keyword>
<evidence type="ECO:0000256" key="2">
    <source>
        <dbReference type="ARBA" id="ARBA00005992"/>
    </source>
</evidence>
<reference evidence="10 11" key="1">
    <citation type="submission" date="2022-11" db="EMBL/GenBank/DDBJ databases">
        <title>Spartinivicinus poritis sp. nov., isolated from scleractinian coral Porites lutea.</title>
        <authorList>
            <person name="Zhang G."/>
            <person name="Cai L."/>
            <person name="Wei Q."/>
        </authorList>
    </citation>
    <scope>NUCLEOTIDE SEQUENCE [LARGE SCALE GENOMIC DNA]</scope>
    <source>
        <strain evidence="10 11">A2-2</strain>
    </source>
</reference>
<feature type="active site" description="Nucleophile" evidence="7">
    <location>
        <position position="304"/>
    </location>
</feature>
<evidence type="ECO:0000256" key="5">
    <source>
        <dbReference type="ARBA" id="ARBA00022984"/>
    </source>
</evidence>
<comment type="similarity">
    <text evidence="2">Belongs to the YkuD family.</text>
</comment>
<comment type="caution">
    <text evidence="10">The sequence shown here is derived from an EMBL/GenBank/DDBJ whole genome shotgun (WGS) entry which is preliminary data.</text>
</comment>
<name>A0ABT5U2J4_9GAMM</name>
<dbReference type="EMBL" id="JAPMOU010000001">
    <property type="protein sequence ID" value="MDE1460581.1"/>
    <property type="molecule type" value="Genomic_DNA"/>
</dbReference>
<organism evidence="10 11">
    <name type="scientific">Spartinivicinus poritis</name>
    <dbReference type="NCBI Taxonomy" id="2994640"/>
    <lineage>
        <taxon>Bacteria</taxon>
        <taxon>Pseudomonadati</taxon>
        <taxon>Pseudomonadota</taxon>
        <taxon>Gammaproteobacteria</taxon>
        <taxon>Oceanospirillales</taxon>
        <taxon>Zooshikellaceae</taxon>
        <taxon>Spartinivicinus</taxon>
    </lineage>
</organism>
<feature type="chain" id="PRO_5045369368" evidence="8">
    <location>
        <begin position="21"/>
        <end position="383"/>
    </location>
</feature>
<dbReference type="Gene3D" id="2.40.440.10">
    <property type="entry name" value="L,D-transpeptidase catalytic domain-like"/>
    <property type="match status" value="1"/>
</dbReference>
<dbReference type="SUPFAM" id="SSF141523">
    <property type="entry name" value="L,D-transpeptidase catalytic domain-like"/>
    <property type="match status" value="1"/>
</dbReference>
<dbReference type="InterPro" id="IPR052905">
    <property type="entry name" value="LD-transpeptidase_YkuD-like"/>
</dbReference>
<sequence>MLLRCLRLVIALIITPVAVANTTSNHTPNNQQYHHLSKALQHYKQLEESGAWSQLPSYSQVLTQDPVKKAALLHNLLLLTGDIAKPGGSLQKGLISFQTRHKLPPSGILDYKSYQALARPPEEKAAIITKNLTRLDQLPENMGDRYVLVNIADYSLKLVEDSKTKLTMKVIVGKKARQTPIWADTIKSIVVNPPWNVPRKIAVKDILPKLRRQPDFLQNHNFLVLRGWGQNAQMVPPYSLVESGMPWQKVSYKKFPYRLKQLPGPGNALGRFKFDFPNKHSVYLHDTSQPHLFRQNNRALSSGCVRVEKPRELAESLLQLNRGWQPTKLDRLLDTSRTVTLRLEQPIPIYLAYMTAWVDTLGKVHFAKDIYGHDQRPLEVARR</sequence>
<dbReference type="RefSeq" id="WP_274686952.1">
    <property type="nucleotide sequence ID" value="NZ_JAPMOU010000001.1"/>
</dbReference>
<evidence type="ECO:0000256" key="8">
    <source>
        <dbReference type="SAM" id="SignalP"/>
    </source>
</evidence>
<proteinExistence type="inferred from homology"/>
<gene>
    <name evidence="10" type="ORF">ORQ98_01245</name>
</gene>
<dbReference type="PROSITE" id="PS52029">
    <property type="entry name" value="LD_TPASE"/>
    <property type="match status" value="1"/>
</dbReference>
<keyword evidence="11" id="KW-1185">Reference proteome</keyword>
<dbReference type="InterPro" id="IPR005490">
    <property type="entry name" value="LD_TPept_cat_dom"/>
</dbReference>
<keyword evidence="6 7" id="KW-0961">Cell wall biogenesis/degradation</keyword>
<evidence type="ECO:0000256" key="1">
    <source>
        <dbReference type="ARBA" id="ARBA00004752"/>
    </source>
</evidence>
<evidence type="ECO:0000256" key="6">
    <source>
        <dbReference type="ARBA" id="ARBA00023316"/>
    </source>
</evidence>
<feature type="signal peptide" evidence="8">
    <location>
        <begin position="1"/>
        <end position="20"/>
    </location>
</feature>
<evidence type="ECO:0000256" key="3">
    <source>
        <dbReference type="ARBA" id="ARBA00022679"/>
    </source>
</evidence>
<keyword evidence="3" id="KW-0808">Transferase</keyword>
<comment type="pathway">
    <text evidence="1 7">Cell wall biogenesis; peptidoglycan biosynthesis.</text>
</comment>
<dbReference type="Proteomes" id="UP001528823">
    <property type="component" value="Unassembled WGS sequence"/>
</dbReference>
<evidence type="ECO:0000259" key="9">
    <source>
        <dbReference type="PROSITE" id="PS52029"/>
    </source>
</evidence>
<feature type="active site" description="Proton donor/acceptor" evidence="7">
    <location>
        <position position="285"/>
    </location>
</feature>
<keyword evidence="8" id="KW-0732">Signal</keyword>